<dbReference type="KEGG" id="hmp:K6T50_10370"/>
<evidence type="ECO:0000256" key="7">
    <source>
        <dbReference type="ARBA" id="ARBA00022989"/>
    </source>
</evidence>
<dbReference type="GO" id="GO:0015190">
    <property type="term" value="F:L-leucine transmembrane transporter activity"/>
    <property type="evidence" value="ECO:0007669"/>
    <property type="project" value="TreeGrafter"/>
</dbReference>
<keyword evidence="4" id="KW-0997">Cell inner membrane</keyword>
<comment type="similarity">
    <text evidence="9">Belongs to the binding-protein-dependent transport system permease family. LivHM subfamily.</text>
</comment>
<comment type="subcellular location">
    <subcellularLocation>
        <location evidence="1">Cell membrane</location>
        <topology evidence="1">Multi-pass membrane protein</topology>
    </subcellularLocation>
</comment>
<accession>A0A8T8WA29</accession>
<reference evidence="11 12" key="1">
    <citation type="journal article" date="2021" name="Int. J. Syst. Evol. Microbiol.">
        <title>Halobaculum halophilum sp. nov. and Halobaculum salinum sp. nov., isolated from salt lake and saline soil.</title>
        <authorList>
            <person name="Cui H.L."/>
            <person name="Shi X.W."/>
            <person name="Yin X.M."/>
            <person name="Yang X.Y."/>
            <person name="Hou J."/>
            <person name="Zhu L."/>
        </authorList>
    </citation>
    <scope>NUCLEOTIDE SEQUENCE [LARGE SCALE GENOMIC DNA]</scope>
    <source>
        <strain evidence="11 12">NBRC 109044</strain>
    </source>
</reference>
<feature type="transmembrane region" description="Helical" evidence="10">
    <location>
        <begin position="200"/>
        <end position="219"/>
    </location>
</feature>
<keyword evidence="8 10" id="KW-0472">Membrane</keyword>
<dbReference type="PANTHER" id="PTHR11795">
    <property type="entry name" value="BRANCHED-CHAIN AMINO ACID TRANSPORT SYSTEM PERMEASE PROTEIN LIVH"/>
    <property type="match status" value="1"/>
</dbReference>
<keyword evidence="6" id="KW-0029">Amino-acid transport</keyword>
<dbReference type="GO" id="GO:0042941">
    <property type="term" value="P:D-alanine transmembrane transport"/>
    <property type="evidence" value="ECO:0007669"/>
    <property type="project" value="TreeGrafter"/>
</dbReference>
<dbReference type="GO" id="GO:0015188">
    <property type="term" value="F:L-isoleucine transmembrane transporter activity"/>
    <property type="evidence" value="ECO:0007669"/>
    <property type="project" value="TreeGrafter"/>
</dbReference>
<dbReference type="InterPro" id="IPR052157">
    <property type="entry name" value="BCAA_transport_permease"/>
</dbReference>
<evidence type="ECO:0000256" key="8">
    <source>
        <dbReference type="ARBA" id="ARBA00023136"/>
    </source>
</evidence>
<organism evidence="11 12">
    <name type="scientific">Halobaculum magnesiiphilum</name>
    <dbReference type="NCBI Taxonomy" id="1017351"/>
    <lineage>
        <taxon>Archaea</taxon>
        <taxon>Methanobacteriati</taxon>
        <taxon>Methanobacteriota</taxon>
        <taxon>Stenosarchaea group</taxon>
        <taxon>Halobacteria</taxon>
        <taxon>Halobacteriales</taxon>
        <taxon>Haloferacaceae</taxon>
        <taxon>Halobaculum</taxon>
    </lineage>
</organism>
<feature type="transmembrane region" description="Helical" evidence="10">
    <location>
        <begin position="42"/>
        <end position="61"/>
    </location>
</feature>
<feature type="transmembrane region" description="Helical" evidence="10">
    <location>
        <begin position="6"/>
        <end position="30"/>
    </location>
</feature>
<evidence type="ECO:0000256" key="3">
    <source>
        <dbReference type="ARBA" id="ARBA00022475"/>
    </source>
</evidence>
<evidence type="ECO:0000256" key="10">
    <source>
        <dbReference type="SAM" id="Phobius"/>
    </source>
</evidence>
<evidence type="ECO:0000256" key="2">
    <source>
        <dbReference type="ARBA" id="ARBA00022448"/>
    </source>
</evidence>
<dbReference type="GO" id="GO:0005886">
    <property type="term" value="C:plasma membrane"/>
    <property type="evidence" value="ECO:0007669"/>
    <property type="project" value="UniProtKB-SubCell"/>
</dbReference>
<feature type="transmembrane region" description="Helical" evidence="10">
    <location>
        <begin position="281"/>
        <end position="304"/>
    </location>
</feature>
<dbReference type="GO" id="GO:0005304">
    <property type="term" value="F:L-valine transmembrane transporter activity"/>
    <property type="evidence" value="ECO:0007669"/>
    <property type="project" value="TreeGrafter"/>
</dbReference>
<protein>
    <submittedName>
        <fullName evidence="11">Branched-chain amino acid ABC transporter permease</fullName>
    </submittedName>
</protein>
<dbReference type="GO" id="GO:0015808">
    <property type="term" value="P:L-alanine transport"/>
    <property type="evidence" value="ECO:0007669"/>
    <property type="project" value="TreeGrafter"/>
</dbReference>
<dbReference type="Pfam" id="PF02653">
    <property type="entry name" value="BPD_transp_2"/>
    <property type="match status" value="1"/>
</dbReference>
<evidence type="ECO:0000256" key="1">
    <source>
        <dbReference type="ARBA" id="ARBA00004651"/>
    </source>
</evidence>
<dbReference type="InterPro" id="IPR001851">
    <property type="entry name" value="ABC_transp_permease"/>
</dbReference>
<dbReference type="CDD" id="cd06582">
    <property type="entry name" value="TM_PBP1_LivH_like"/>
    <property type="match status" value="1"/>
</dbReference>
<evidence type="ECO:0000256" key="6">
    <source>
        <dbReference type="ARBA" id="ARBA00022970"/>
    </source>
</evidence>
<feature type="transmembrane region" description="Helical" evidence="10">
    <location>
        <begin position="147"/>
        <end position="169"/>
    </location>
</feature>
<gene>
    <name evidence="11" type="ORF">K6T50_10370</name>
</gene>
<evidence type="ECO:0000256" key="9">
    <source>
        <dbReference type="ARBA" id="ARBA00037998"/>
    </source>
</evidence>
<sequence>MSVLEYLANGLVFSSIIVLSSIGLSLVYSIANFANFAHGDTMTVGAYTALVTFGFVGSLGAEVLGLPLGFFLALVVGVAVAAAVAVLTHKIVYEPLDVGSIGLLITSIGVAFVYRAIVQLGFGTGFLEFQIPLLRPIDALLPFGIRMTLHDVAIVASAVVLVAGLHALLQYTDLGRKMRATADNPSLARVSGIRTDRIEIWTWVIGAGLAGAGGVFLGLYSNISPRMGFNILLVVFAAVILGGIGSVYGAMAGGFLIGMINQLTPILPRLGQEIPFLPERFGIPIGIEYANAIAFLIMVAVLLVRPSGIAGEEAV</sequence>
<dbReference type="Proteomes" id="UP000826254">
    <property type="component" value="Chromosome"/>
</dbReference>
<evidence type="ECO:0000313" key="11">
    <source>
        <dbReference type="EMBL" id="QZP36709.1"/>
    </source>
</evidence>
<keyword evidence="3" id="KW-1003">Cell membrane</keyword>
<feature type="transmembrane region" description="Helical" evidence="10">
    <location>
        <begin position="101"/>
        <end position="127"/>
    </location>
</feature>
<keyword evidence="5 10" id="KW-0812">Transmembrane</keyword>
<dbReference type="GO" id="GO:1903806">
    <property type="term" value="P:L-isoleucine import across plasma membrane"/>
    <property type="evidence" value="ECO:0007669"/>
    <property type="project" value="TreeGrafter"/>
</dbReference>
<keyword evidence="7 10" id="KW-1133">Transmembrane helix</keyword>
<dbReference type="AlphaFoldDB" id="A0A8T8WA29"/>
<name>A0A8T8WA29_9EURY</name>
<evidence type="ECO:0000256" key="5">
    <source>
        <dbReference type="ARBA" id="ARBA00022692"/>
    </source>
</evidence>
<feature type="transmembrane region" description="Helical" evidence="10">
    <location>
        <begin position="231"/>
        <end position="260"/>
    </location>
</feature>
<proteinExistence type="inferred from homology"/>
<keyword evidence="2" id="KW-0813">Transport</keyword>
<feature type="transmembrane region" description="Helical" evidence="10">
    <location>
        <begin position="67"/>
        <end position="89"/>
    </location>
</feature>
<evidence type="ECO:0000313" key="12">
    <source>
        <dbReference type="Proteomes" id="UP000826254"/>
    </source>
</evidence>
<evidence type="ECO:0000256" key="4">
    <source>
        <dbReference type="ARBA" id="ARBA00022519"/>
    </source>
</evidence>
<dbReference type="GeneID" id="67178550"/>
<dbReference type="RefSeq" id="WP_222606527.1">
    <property type="nucleotide sequence ID" value="NZ_CP081958.1"/>
</dbReference>
<dbReference type="PANTHER" id="PTHR11795:SF371">
    <property type="entry name" value="HIGH-AFFINITY BRANCHED-CHAIN AMINO ACID TRANSPORT SYSTEM PERMEASE PROTEIN LIVH"/>
    <property type="match status" value="1"/>
</dbReference>
<dbReference type="EMBL" id="CP081958">
    <property type="protein sequence ID" value="QZP36709.1"/>
    <property type="molecule type" value="Genomic_DNA"/>
</dbReference>
<dbReference type="GO" id="GO:0015192">
    <property type="term" value="F:L-phenylalanine transmembrane transporter activity"/>
    <property type="evidence" value="ECO:0007669"/>
    <property type="project" value="TreeGrafter"/>
</dbReference>
<keyword evidence="12" id="KW-1185">Reference proteome</keyword>